<reference evidence="1 2" key="1">
    <citation type="journal article" date="2019" name="Front. Microbiol.">
        <title>Thermoanaerosceptrum fracticalcis gen. nov. sp. nov., a Novel Fumarate-Fermenting Microorganism From a Deep Fractured Carbonate Aquifer of the US Great Basin.</title>
        <authorList>
            <person name="Hamilton-Brehm S.D."/>
            <person name="Stewart L.E."/>
            <person name="Zavarin M."/>
            <person name="Caldwell M."/>
            <person name="Lawson P.A."/>
            <person name="Onstott T.C."/>
            <person name="Grzymski J."/>
            <person name="Neveux I."/>
            <person name="Lollar B.S."/>
            <person name="Russell C.E."/>
            <person name="Moser D.P."/>
        </authorList>
    </citation>
    <scope>NUCLEOTIDE SEQUENCE [LARGE SCALE GENOMIC DNA]</scope>
    <source>
        <strain evidence="1 2">DRI-13</strain>
    </source>
</reference>
<dbReference type="RefSeq" id="WP_034419771.1">
    <property type="nucleotide sequence ID" value="NZ_CP045798.1"/>
</dbReference>
<proteinExistence type="predicted"/>
<dbReference type="Proteomes" id="UP000515847">
    <property type="component" value="Chromosome"/>
</dbReference>
<dbReference type="EMBL" id="CP045798">
    <property type="protein sequence ID" value="QNB45719.1"/>
    <property type="molecule type" value="Genomic_DNA"/>
</dbReference>
<name>A0A7G6E0W5_THEFR</name>
<gene>
    <name evidence="1" type="ORF">BR63_04975</name>
</gene>
<accession>A0A7G6E0W5</accession>
<organism evidence="1 2">
    <name type="scientific">Thermanaerosceptrum fracticalcis</name>
    <dbReference type="NCBI Taxonomy" id="1712410"/>
    <lineage>
        <taxon>Bacteria</taxon>
        <taxon>Bacillati</taxon>
        <taxon>Bacillota</taxon>
        <taxon>Clostridia</taxon>
        <taxon>Eubacteriales</taxon>
        <taxon>Peptococcaceae</taxon>
        <taxon>Thermanaerosceptrum</taxon>
    </lineage>
</organism>
<dbReference type="AlphaFoldDB" id="A0A7G6E0W5"/>
<evidence type="ECO:0000313" key="2">
    <source>
        <dbReference type="Proteomes" id="UP000515847"/>
    </source>
</evidence>
<evidence type="ECO:0000313" key="1">
    <source>
        <dbReference type="EMBL" id="QNB45719.1"/>
    </source>
</evidence>
<keyword evidence="2" id="KW-1185">Reference proteome</keyword>
<protein>
    <submittedName>
        <fullName evidence="1">Uncharacterized protein</fullName>
    </submittedName>
</protein>
<dbReference type="KEGG" id="tfr:BR63_04975"/>
<sequence length="71" mass="8263">MVHVHETHYKSQSTTQLVVDIIFNQEFNTLCNELARIYKKASMDKPEQEAFQDAFYSILTQRDAQVKALSL</sequence>